<dbReference type="HOGENOM" id="CLU_064547_0_0_1"/>
<dbReference type="STRING" id="933388.S7ZVR1"/>
<dbReference type="PhylomeDB" id="S7ZVR1"/>
<accession>S7ZVR1</accession>
<keyword evidence="3" id="KW-1185">Reference proteome</keyword>
<name>S7ZVR1_PENO1</name>
<dbReference type="Proteomes" id="UP000019376">
    <property type="component" value="Unassembled WGS sequence"/>
</dbReference>
<gene>
    <name evidence="2" type="ORF">PDE_09779</name>
</gene>
<dbReference type="InterPro" id="IPR046341">
    <property type="entry name" value="SET_dom_sf"/>
</dbReference>
<dbReference type="OrthoDB" id="265717at2759"/>
<dbReference type="InterPro" id="IPR053185">
    <property type="entry name" value="SET_domain_protein"/>
</dbReference>
<dbReference type="PANTHER" id="PTHR47332:SF4">
    <property type="entry name" value="SET DOMAIN-CONTAINING PROTEIN 5"/>
    <property type="match status" value="1"/>
</dbReference>
<dbReference type="eggNOG" id="KOG2084">
    <property type="taxonomic scope" value="Eukaryota"/>
</dbReference>
<dbReference type="AlphaFoldDB" id="S7ZVR1"/>
<proteinExistence type="predicted"/>
<evidence type="ECO:0000313" key="2">
    <source>
        <dbReference type="EMBL" id="EPS34815.1"/>
    </source>
</evidence>
<sequence length="345" mass="39541">MSPSSVMDREHPYVFLEIPPEVPFELKPAGEKGWGGFATRFIARNSLIYQEPALFTLHLTMTQQVNDSAVLQAVKNLSKNDKQKFNLLHEASILQGNDNISELFITNYFALAIPSHKHRELYQPNLLGFFVFISRLNHSCVANAYVPQNMRKTISCYAARDIQPGEEITFSYCGEFPNMCRDRRHGLLDFICHCPACVPGTRFYELSEMRRQLIRGLHYLLLGLDLASSRRGGPSMIITDPELRDNAEKLNIPLMSRLFYESMVGLMLEEEGIMNGLTSEYITNRMSQMAEYLAEKSNVLAARKIMEQDRWMDRWLLASRTFGVRDRGDWDACATLQLIRAANRP</sequence>
<feature type="domain" description="SET" evidence="1">
    <location>
        <begin position="22"/>
        <end position="173"/>
    </location>
</feature>
<dbReference type="EMBL" id="KB644415">
    <property type="protein sequence ID" value="EPS34815.1"/>
    <property type="molecule type" value="Genomic_DNA"/>
</dbReference>
<organism evidence="2 3">
    <name type="scientific">Penicillium oxalicum (strain 114-2 / CGMCC 5302)</name>
    <name type="common">Penicillium decumbens</name>
    <dbReference type="NCBI Taxonomy" id="933388"/>
    <lineage>
        <taxon>Eukaryota</taxon>
        <taxon>Fungi</taxon>
        <taxon>Dikarya</taxon>
        <taxon>Ascomycota</taxon>
        <taxon>Pezizomycotina</taxon>
        <taxon>Eurotiomycetes</taxon>
        <taxon>Eurotiomycetidae</taxon>
        <taxon>Eurotiales</taxon>
        <taxon>Aspergillaceae</taxon>
        <taxon>Penicillium</taxon>
    </lineage>
</organism>
<reference evidence="2 3" key="1">
    <citation type="journal article" date="2013" name="PLoS ONE">
        <title>Genomic and secretomic analyses reveal unique features of the lignocellulolytic enzyme system of Penicillium decumbens.</title>
        <authorList>
            <person name="Liu G."/>
            <person name="Zhang L."/>
            <person name="Wei X."/>
            <person name="Zou G."/>
            <person name="Qin Y."/>
            <person name="Ma L."/>
            <person name="Li J."/>
            <person name="Zheng H."/>
            <person name="Wang S."/>
            <person name="Wang C."/>
            <person name="Xun L."/>
            <person name="Zhao G.-P."/>
            <person name="Zhou Z."/>
            <person name="Qu Y."/>
        </authorList>
    </citation>
    <scope>NUCLEOTIDE SEQUENCE [LARGE SCALE GENOMIC DNA]</scope>
    <source>
        <strain evidence="3">114-2 / CGMCC 5302</strain>
    </source>
</reference>
<protein>
    <recommendedName>
        <fullName evidence="1">SET domain-containing protein</fullName>
    </recommendedName>
</protein>
<dbReference type="CDD" id="cd20071">
    <property type="entry name" value="SET_SMYD"/>
    <property type="match status" value="1"/>
</dbReference>
<dbReference type="Pfam" id="PF00856">
    <property type="entry name" value="SET"/>
    <property type="match status" value="1"/>
</dbReference>
<dbReference type="InterPro" id="IPR001214">
    <property type="entry name" value="SET_dom"/>
</dbReference>
<dbReference type="SUPFAM" id="SSF82199">
    <property type="entry name" value="SET domain"/>
    <property type="match status" value="1"/>
</dbReference>
<dbReference type="PANTHER" id="PTHR47332">
    <property type="entry name" value="SET DOMAIN-CONTAINING PROTEIN 5"/>
    <property type="match status" value="1"/>
</dbReference>
<evidence type="ECO:0000313" key="3">
    <source>
        <dbReference type="Proteomes" id="UP000019376"/>
    </source>
</evidence>
<dbReference type="Gene3D" id="2.170.270.10">
    <property type="entry name" value="SET domain"/>
    <property type="match status" value="1"/>
</dbReference>
<dbReference type="SMART" id="SM00317">
    <property type="entry name" value="SET"/>
    <property type="match status" value="1"/>
</dbReference>
<dbReference type="PROSITE" id="PS50280">
    <property type="entry name" value="SET"/>
    <property type="match status" value="1"/>
</dbReference>
<evidence type="ECO:0000259" key="1">
    <source>
        <dbReference type="PROSITE" id="PS50280"/>
    </source>
</evidence>